<dbReference type="RefSeq" id="WP_114370788.1">
    <property type="nucleotide sequence ID" value="NZ_QPEX01000037.1"/>
</dbReference>
<dbReference type="AlphaFoldDB" id="A0A368KMS3"/>
<dbReference type="OrthoDB" id="9927687at2"/>
<evidence type="ECO:0000313" key="2">
    <source>
        <dbReference type="EMBL" id="RCS44002.1"/>
    </source>
</evidence>
<name>A0A368KMS3_9BACT</name>
<comment type="caution">
    <text evidence="2">The sequence shown here is derived from an EMBL/GenBank/DDBJ whole genome shotgun (WGS) entry which is preliminary data.</text>
</comment>
<feature type="compositionally biased region" description="Polar residues" evidence="1">
    <location>
        <begin position="1"/>
        <end position="10"/>
    </location>
</feature>
<sequence length="65" mass="7655">MTFSPPTSLSSEERNDYLERREQERQFRGDNFASRSQPQPSPDNRRKISAWLQGGLRQHIQHQGD</sequence>
<dbReference type="EMBL" id="QPEX01000037">
    <property type="protein sequence ID" value="RCS44002.1"/>
    <property type="molecule type" value="Genomic_DNA"/>
</dbReference>
<accession>A0A368KMS3</accession>
<protein>
    <submittedName>
        <fullName evidence="2">Uncharacterized protein</fullName>
    </submittedName>
</protein>
<reference evidence="2 3" key="1">
    <citation type="submission" date="2018-07" db="EMBL/GenBank/DDBJ databases">
        <title>Comparative genomes isolates from brazilian mangrove.</title>
        <authorList>
            <person name="De Araujo J.E."/>
            <person name="Taketani R.G."/>
            <person name="Silva M.C.P."/>
            <person name="Lourenco M.V."/>
            <person name="Oliveira V.M."/>
            <person name="Andreote F.D."/>
        </authorList>
    </citation>
    <scope>NUCLEOTIDE SEQUENCE [LARGE SCALE GENOMIC DNA]</scope>
    <source>
        <strain evidence="2 3">HEX PRIS-MGV</strain>
    </source>
</reference>
<dbReference type="Proteomes" id="UP000253562">
    <property type="component" value="Unassembled WGS sequence"/>
</dbReference>
<proteinExistence type="predicted"/>
<feature type="compositionally biased region" description="Basic and acidic residues" evidence="1">
    <location>
        <begin position="11"/>
        <end position="28"/>
    </location>
</feature>
<evidence type="ECO:0000313" key="3">
    <source>
        <dbReference type="Proteomes" id="UP000253562"/>
    </source>
</evidence>
<organism evidence="2 3">
    <name type="scientific">Bremerella cremea</name>
    <dbReference type="NCBI Taxonomy" id="1031537"/>
    <lineage>
        <taxon>Bacteria</taxon>
        <taxon>Pseudomonadati</taxon>
        <taxon>Planctomycetota</taxon>
        <taxon>Planctomycetia</taxon>
        <taxon>Pirellulales</taxon>
        <taxon>Pirellulaceae</taxon>
        <taxon>Bremerella</taxon>
    </lineage>
</organism>
<gene>
    <name evidence="2" type="ORF">DTL42_18640</name>
</gene>
<feature type="region of interest" description="Disordered" evidence="1">
    <location>
        <begin position="1"/>
        <end position="48"/>
    </location>
</feature>
<evidence type="ECO:0000256" key="1">
    <source>
        <dbReference type="SAM" id="MobiDB-lite"/>
    </source>
</evidence>